<dbReference type="InterPro" id="IPR011008">
    <property type="entry name" value="Dimeric_a/b-barrel"/>
</dbReference>
<dbReference type="Pfam" id="PF01037">
    <property type="entry name" value="AsnC_trans_reg"/>
    <property type="match status" value="1"/>
</dbReference>
<proteinExistence type="predicted"/>
<feature type="domain" description="Transcription regulator AsnC/Lrp ligand binding" evidence="2">
    <location>
        <begin position="61"/>
        <end position="131"/>
    </location>
</feature>
<accession>A0A0S4LMF1</accession>
<dbReference type="InterPro" id="IPR019887">
    <property type="entry name" value="Tscrpt_reg_AsnC/Lrp_C"/>
</dbReference>
<dbReference type="Gene3D" id="3.30.70.920">
    <property type="match status" value="1"/>
</dbReference>
<sequence>MAKANLKSIPSTTAPTKTSPRKPVLTGQTAFAIKQPSSGSVPYTIHGPEPGAQAASDRAYVLINVMPGMTSSVAQALGEIKEIKTIDPCWGNPDIIAIAHIADQDALTQLVLSRIHSIEGVTQTDTHLVYRLKEARTK</sequence>
<feature type="region of interest" description="Disordered" evidence="1">
    <location>
        <begin position="1"/>
        <end position="24"/>
    </location>
</feature>
<feature type="compositionally biased region" description="Polar residues" evidence="1">
    <location>
        <begin position="8"/>
        <end position="18"/>
    </location>
</feature>
<protein>
    <submittedName>
        <fullName evidence="3">Transcriptional regulator, AsnC family (Modular protein)</fullName>
    </submittedName>
</protein>
<dbReference type="EMBL" id="CZQA01000011">
    <property type="protein sequence ID" value="CUS38447.1"/>
    <property type="molecule type" value="Genomic_DNA"/>
</dbReference>
<dbReference type="SUPFAM" id="SSF54909">
    <property type="entry name" value="Dimeric alpha+beta barrel"/>
    <property type="match status" value="1"/>
</dbReference>
<keyword evidence="4" id="KW-1185">Reference proteome</keyword>
<dbReference type="Proteomes" id="UP000199032">
    <property type="component" value="Unassembled WGS sequence"/>
</dbReference>
<gene>
    <name evidence="3" type="ORF">COMA1_50105</name>
</gene>
<evidence type="ECO:0000313" key="4">
    <source>
        <dbReference type="Proteomes" id="UP000199032"/>
    </source>
</evidence>
<evidence type="ECO:0000256" key="1">
    <source>
        <dbReference type="SAM" id="MobiDB-lite"/>
    </source>
</evidence>
<reference evidence="3 4" key="1">
    <citation type="submission" date="2015-10" db="EMBL/GenBank/DDBJ databases">
        <authorList>
            <person name="Gilbert D.G."/>
        </authorList>
    </citation>
    <scope>NUCLEOTIDE SEQUENCE [LARGE SCALE GENOMIC DNA]</scope>
    <source>
        <strain evidence="3">COMA1</strain>
    </source>
</reference>
<evidence type="ECO:0000313" key="3">
    <source>
        <dbReference type="EMBL" id="CUS38447.1"/>
    </source>
</evidence>
<name>A0A0S4LMF1_9BACT</name>
<evidence type="ECO:0000259" key="2">
    <source>
        <dbReference type="Pfam" id="PF01037"/>
    </source>
</evidence>
<dbReference type="RefSeq" id="WP_245631141.1">
    <property type="nucleotide sequence ID" value="NZ_CZQA01000011.1"/>
</dbReference>
<dbReference type="STRING" id="1742972.COMA1_50105"/>
<dbReference type="AlphaFoldDB" id="A0A0S4LMF1"/>
<organism evidence="3 4">
    <name type="scientific">Candidatus Nitrospira nitrosa</name>
    <dbReference type="NCBI Taxonomy" id="1742972"/>
    <lineage>
        <taxon>Bacteria</taxon>
        <taxon>Pseudomonadati</taxon>
        <taxon>Nitrospirota</taxon>
        <taxon>Nitrospiria</taxon>
        <taxon>Nitrospirales</taxon>
        <taxon>Nitrospiraceae</taxon>
        <taxon>Nitrospira</taxon>
    </lineage>
</organism>